<gene>
    <name evidence="2" type="ORF">SDC9_56243</name>
</gene>
<dbReference type="SMART" id="SM00073">
    <property type="entry name" value="HPT"/>
    <property type="match status" value="1"/>
</dbReference>
<feature type="domain" description="HPt" evidence="1">
    <location>
        <begin position="22"/>
        <end position="117"/>
    </location>
</feature>
<dbReference type="GO" id="GO:0000160">
    <property type="term" value="P:phosphorelay signal transduction system"/>
    <property type="evidence" value="ECO:0007669"/>
    <property type="project" value="InterPro"/>
</dbReference>
<evidence type="ECO:0000259" key="1">
    <source>
        <dbReference type="PROSITE" id="PS50894"/>
    </source>
</evidence>
<sequence>MSELTDRLRAAGADMDGAMNRLVNDEELYATCFGYFMDDPLFAVLSAALDSEDYAAAFEAAHSLKGVAGNLGLTRLYQLCGGLVEPLRHGQPGNAHLSELYANLIEERDALKLLAGK</sequence>
<comment type="caution">
    <text evidence="2">The sequence shown here is derived from an EMBL/GenBank/DDBJ whole genome shotgun (WGS) entry which is preliminary data.</text>
</comment>
<protein>
    <recommendedName>
        <fullName evidence="1">HPt domain-containing protein</fullName>
    </recommendedName>
</protein>
<dbReference type="Pfam" id="PF01627">
    <property type="entry name" value="Hpt"/>
    <property type="match status" value="1"/>
</dbReference>
<dbReference type="AlphaFoldDB" id="A0A644X1F2"/>
<reference evidence="2" key="1">
    <citation type="submission" date="2019-08" db="EMBL/GenBank/DDBJ databases">
        <authorList>
            <person name="Kucharzyk K."/>
            <person name="Murdoch R.W."/>
            <person name="Higgins S."/>
            <person name="Loffler F."/>
        </authorList>
    </citation>
    <scope>NUCLEOTIDE SEQUENCE</scope>
</reference>
<dbReference type="SUPFAM" id="SSF47226">
    <property type="entry name" value="Histidine-containing phosphotransfer domain, HPT domain"/>
    <property type="match status" value="1"/>
</dbReference>
<dbReference type="Gene3D" id="1.20.120.160">
    <property type="entry name" value="HPT domain"/>
    <property type="match status" value="1"/>
</dbReference>
<dbReference type="CDD" id="cd00088">
    <property type="entry name" value="HPT"/>
    <property type="match status" value="1"/>
</dbReference>
<accession>A0A644X1F2</accession>
<dbReference type="PROSITE" id="PS50894">
    <property type="entry name" value="HPT"/>
    <property type="match status" value="1"/>
</dbReference>
<evidence type="ECO:0000313" key="2">
    <source>
        <dbReference type="EMBL" id="MPM09919.1"/>
    </source>
</evidence>
<dbReference type="InterPro" id="IPR036641">
    <property type="entry name" value="HPT_dom_sf"/>
</dbReference>
<name>A0A644X1F2_9ZZZZ</name>
<dbReference type="EMBL" id="VSSQ01001628">
    <property type="protein sequence ID" value="MPM09919.1"/>
    <property type="molecule type" value="Genomic_DNA"/>
</dbReference>
<dbReference type="InterPro" id="IPR008207">
    <property type="entry name" value="Sig_transdc_His_kin_Hpt_dom"/>
</dbReference>
<proteinExistence type="predicted"/>
<organism evidence="2">
    <name type="scientific">bioreactor metagenome</name>
    <dbReference type="NCBI Taxonomy" id="1076179"/>
    <lineage>
        <taxon>unclassified sequences</taxon>
        <taxon>metagenomes</taxon>
        <taxon>ecological metagenomes</taxon>
    </lineage>
</organism>